<sequence length="87" mass="10014">MVTSTAAKNRACFHVPLLGNVSLHGWLPNSDRQRSHVQREWNLERDPAHVHAHVRLLFLLTFLNSVTYHCTQGLHIQGDSVRMSKLY</sequence>
<reference evidence="1" key="2">
    <citation type="submission" date="2020-11" db="EMBL/GenBank/DDBJ databases">
        <authorList>
            <person name="McCartney M.A."/>
            <person name="Auch B."/>
            <person name="Kono T."/>
            <person name="Mallez S."/>
            <person name="Becker A."/>
            <person name="Gohl D.M."/>
            <person name="Silverstein K.A.T."/>
            <person name="Koren S."/>
            <person name="Bechman K.B."/>
            <person name="Herman A."/>
            <person name="Abrahante J.E."/>
            <person name="Garbe J."/>
        </authorList>
    </citation>
    <scope>NUCLEOTIDE SEQUENCE</scope>
    <source>
        <strain evidence="1">Duluth1</strain>
        <tissue evidence="1">Whole animal</tissue>
    </source>
</reference>
<protein>
    <submittedName>
        <fullName evidence="1">Uncharacterized protein</fullName>
    </submittedName>
</protein>
<evidence type="ECO:0000313" key="2">
    <source>
        <dbReference type="Proteomes" id="UP000828390"/>
    </source>
</evidence>
<organism evidence="1 2">
    <name type="scientific">Dreissena polymorpha</name>
    <name type="common">Zebra mussel</name>
    <name type="synonym">Mytilus polymorpha</name>
    <dbReference type="NCBI Taxonomy" id="45954"/>
    <lineage>
        <taxon>Eukaryota</taxon>
        <taxon>Metazoa</taxon>
        <taxon>Spiralia</taxon>
        <taxon>Lophotrochozoa</taxon>
        <taxon>Mollusca</taxon>
        <taxon>Bivalvia</taxon>
        <taxon>Autobranchia</taxon>
        <taxon>Heteroconchia</taxon>
        <taxon>Euheterodonta</taxon>
        <taxon>Imparidentia</taxon>
        <taxon>Neoheterodontei</taxon>
        <taxon>Myida</taxon>
        <taxon>Dreissenoidea</taxon>
        <taxon>Dreissenidae</taxon>
        <taxon>Dreissena</taxon>
    </lineage>
</organism>
<dbReference type="EMBL" id="JAIWYP010000007">
    <property type="protein sequence ID" value="KAH3791978.1"/>
    <property type="molecule type" value="Genomic_DNA"/>
</dbReference>
<name>A0A9D4F4Z8_DREPO</name>
<dbReference type="AlphaFoldDB" id="A0A9D4F4Z8"/>
<comment type="caution">
    <text evidence="1">The sequence shown here is derived from an EMBL/GenBank/DDBJ whole genome shotgun (WGS) entry which is preliminary data.</text>
</comment>
<gene>
    <name evidence="1" type="ORF">DPMN_145467</name>
</gene>
<accession>A0A9D4F4Z8</accession>
<reference evidence="1" key="1">
    <citation type="journal article" date="2019" name="bioRxiv">
        <title>The Genome of the Zebra Mussel, Dreissena polymorpha: A Resource for Invasive Species Research.</title>
        <authorList>
            <person name="McCartney M.A."/>
            <person name="Auch B."/>
            <person name="Kono T."/>
            <person name="Mallez S."/>
            <person name="Zhang Y."/>
            <person name="Obille A."/>
            <person name="Becker A."/>
            <person name="Abrahante J.E."/>
            <person name="Garbe J."/>
            <person name="Badalamenti J.P."/>
            <person name="Herman A."/>
            <person name="Mangelson H."/>
            <person name="Liachko I."/>
            <person name="Sullivan S."/>
            <person name="Sone E.D."/>
            <person name="Koren S."/>
            <person name="Silverstein K.A.T."/>
            <person name="Beckman K.B."/>
            <person name="Gohl D.M."/>
        </authorList>
    </citation>
    <scope>NUCLEOTIDE SEQUENCE</scope>
    <source>
        <strain evidence="1">Duluth1</strain>
        <tissue evidence="1">Whole animal</tissue>
    </source>
</reference>
<dbReference type="Proteomes" id="UP000828390">
    <property type="component" value="Unassembled WGS sequence"/>
</dbReference>
<proteinExistence type="predicted"/>
<keyword evidence="2" id="KW-1185">Reference proteome</keyword>
<evidence type="ECO:0000313" key="1">
    <source>
        <dbReference type="EMBL" id="KAH3791978.1"/>
    </source>
</evidence>